<organism evidence="2 3">
    <name type="scientific">Leuconostoc carnosum</name>
    <dbReference type="NCBI Taxonomy" id="1252"/>
    <lineage>
        <taxon>Bacteria</taxon>
        <taxon>Bacillati</taxon>
        <taxon>Bacillota</taxon>
        <taxon>Bacilli</taxon>
        <taxon>Lactobacillales</taxon>
        <taxon>Lactobacillaceae</taxon>
        <taxon>Leuconostoc</taxon>
    </lineage>
</organism>
<evidence type="ECO:0000313" key="3">
    <source>
        <dbReference type="Proteomes" id="UP000321332"/>
    </source>
</evidence>
<accession>A0AAE6IK14</accession>
<feature type="transmembrane region" description="Helical" evidence="1">
    <location>
        <begin position="30"/>
        <end position="54"/>
    </location>
</feature>
<dbReference type="GeneID" id="61186336"/>
<gene>
    <name evidence="2" type="ORF">FGL89_01190</name>
</gene>
<keyword evidence="1" id="KW-0812">Transmembrane</keyword>
<keyword evidence="1" id="KW-1133">Transmembrane helix</keyword>
<reference evidence="2 3" key="1">
    <citation type="submission" date="2019-06" db="EMBL/GenBank/DDBJ databases">
        <title>Genome analyses of bacteria isolated from kimchi.</title>
        <authorList>
            <person name="Lee S."/>
            <person name="Ahn S."/>
            <person name="Roh S."/>
        </authorList>
    </citation>
    <scope>NUCLEOTIDE SEQUENCE [LARGE SCALE GENOMIC DNA]</scope>
    <source>
        <strain evidence="2 3">CBA3620</strain>
    </source>
</reference>
<dbReference type="AlphaFoldDB" id="A0AAE6IK14"/>
<dbReference type="EMBL" id="CP042374">
    <property type="protein sequence ID" value="QEA32847.1"/>
    <property type="molecule type" value="Genomic_DNA"/>
</dbReference>
<dbReference type="RefSeq" id="WP_014974234.1">
    <property type="nucleotide sequence ID" value="NZ_CP042374.1"/>
</dbReference>
<evidence type="ECO:0000256" key="1">
    <source>
        <dbReference type="SAM" id="Phobius"/>
    </source>
</evidence>
<proteinExistence type="predicted"/>
<protein>
    <submittedName>
        <fullName evidence="2">GTP-binding protein</fullName>
    </submittedName>
</protein>
<dbReference type="Proteomes" id="UP000321332">
    <property type="component" value="Chromosome"/>
</dbReference>
<evidence type="ECO:0000313" key="2">
    <source>
        <dbReference type="EMBL" id="QEA32847.1"/>
    </source>
</evidence>
<name>A0AAE6IK14_LEUCA</name>
<dbReference type="OMA" id="SFDKYHN"/>
<sequence>MPKEISEKPHSRMERNWSTSKHKMSRYTKILAIVSVLIMLTVIGFAVAIIGFNYDGVSQNTREKLVEKDARTVLDFGLTGETSAKNAQSIVLLSNAAWKSEISASIQHTLSTTRTVANQVNFAGKTYDKKTVMSDLANHYMQTLQTDRDYSIQKVSFDKYHNAKVNYIVTPIDLPAAQKKVQNDVDKILKHDVGSLKKLKSSQIKLVEYGMISDNWDRVLQGKVPTADKKSGQFNLLYSSQWRSPSYQATKANLNQILNTGLSE</sequence>
<keyword evidence="1" id="KW-0472">Membrane</keyword>